<gene>
    <name evidence="1" type="ORF">Amon01_000178600</name>
</gene>
<evidence type="ECO:0000313" key="1">
    <source>
        <dbReference type="EMBL" id="GMG21172.1"/>
    </source>
</evidence>
<comment type="caution">
    <text evidence="1">The sequence shown here is derived from an EMBL/GenBank/DDBJ whole genome shotgun (WGS) entry which is preliminary data.</text>
</comment>
<proteinExistence type="predicted"/>
<reference evidence="1" key="1">
    <citation type="submission" date="2023-04" db="EMBL/GenBank/DDBJ databases">
        <title>Ambrosiozyma monospora NBRC 1965.</title>
        <authorList>
            <person name="Ichikawa N."/>
            <person name="Sato H."/>
            <person name="Tonouchi N."/>
        </authorList>
    </citation>
    <scope>NUCLEOTIDE SEQUENCE</scope>
    <source>
        <strain evidence="1">NBRC 1965</strain>
    </source>
</reference>
<keyword evidence="2" id="KW-1185">Reference proteome</keyword>
<dbReference type="Proteomes" id="UP001165063">
    <property type="component" value="Unassembled WGS sequence"/>
</dbReference>
<sequence length="66" mass="8178">MIKTNRYQIRMMDSMNIPWMNLESRLAEIAYTRKHLTCFVESTNYNSEVIDFDECSWIYWNWFQVN</sequence>
<organism evidence="1 2">
    <name type="scientific">Ambrosiozyma monospora</name>
    <name type="common">Yeast</name>
    <name type="synonym">Endomycopsis monosporus</name>
    <dbReference type="NCBI Taxonomy" id="43982"/>
    <lineage>
        <taxon>Eukaryota</taxon>
        <taxon>Fungi</taxon>
        <taxon>Dikarya</taxon>
        <taxon>Ascomycota</taxon>
        <taxon>Saccharomycotina</taxon>
        <taxon>Pichiomycetes</taxon>
        <taxon>Pichiales</taxon>
        <taxon>Pichiaceae</taxon>
        <taxon>Ambrosiozyma</taxon>
    </lineage>
</organism>
<dbReference type="EMBL" id="BSXU01000578">
    <property type="protein sequence ID" value="GMG21172.1"/>
    <property type="molecule type" value="Genomic_DNA"/>
</dbReference>
<evidence type="ECO:0000313" key="2">
    <source>
        <dbReference type="Proteomes" id="UP001165063"/>
    </source>
</evidence>
<accession>A0A9W7DHT7</accession>
<name>A0A9W7DHT7_AMBMO</name>
<protein>
    <submittedName>
        <fullName evidence="1">Unnamed protein product</fullName>
    </submittedName>
</protein>
<dbReference type="AlphaFoldDB" id="A0A9W7DHT7"/>